<evidence type="ECO:0000313" key="2">
    <source>
        <dbReference type="EMBL" id="QDS98471.1"/>
    </source>
</evidence>
<feature type="region of interest" description="Disordered" evidence="1">
    <location>
        <begin position="1"/>
        <end position="20"/>
    </location>
</feature>
<dbReference type="AlphaFoldDB" id="A0A517MUB2"/>
<gene>
    <name evidence="2" type="ORF">HG15A2_17510</name>
</gene>
<feature type="compositionally biased region" description="Basic and acidic residues" evidence="1">
    <location>
        <begin position="11"/>
        <end position="20"/>
    </location>
</feature>
<protein>
    <submittedName>
        <fullName evidence="2">Uncharacterized protein</fullName>
    </submittedName>
</protein>
<evidence type="ECO:0000313" key="3">
    <source>
        <dbReference type="Proteomes" id="UP000319852"/>
    </source>
</evidence>
<organism evidence="2 3">
    <name type="scientific">Adhaeretor mobilis</name>
    <dbReference type="NCBI Taxonomy" id="1930276"/>
    <lineage>
        <taxon>Bacteria</taxon>
        <taxon>Pseudomonadati</taxon>
        <taxon>Planctomycetota</taxon>
        <taxon>Planctomycetia</taxon>
        <taxon>Pirellulales</taxon>
        <taxon>Lacipirellulaceae</taxon>
        <taxon>Adhaeretor</taxon>
    </lineage>
</organism>
<keyword evidence="3" id="KW-1185">Reference proteome</keyword>
<sequence length="106" mass="11099">MAQGDLCGDSPHWEKKHDTQERSVSVLAATCYKVLPVGIEQHQGLPEETAVSDSGGAECGAVGAQSAKVDADLAELIDHWADLPNAVKAGILAMVRAGEYIDSSPL</sequence>
<reference evidence="2 3" key="1">
    <citation type="submission" date="2019-02" db="EMBL/GenBank/DDBJ databases">
        <title>Deep-cultivation of Planctomycetes and their phenomic and genomic characterization uncovers novel biology.</title>
        <authorList>
            <person name="Wiegand S."/>
            <person name="Jogler M."/>
            <person name="Boedeker C."/>
            <person name="Pinto D."/>
            <person name="Vollmers J."/>
            <person name="Rivas-Marin E."/>
            <person name="Kohn T."/>
            <person name="Peeters S.H."/>
            <person name="Heuer A."/>
            <person name="Rast P."/>
            <person name="Oberbeckmann S."/>
            <person name="Bunk B."/>
            <person name="Jeske O."/>
            <person name="Meyerdierks A."/>
            <person name="Storesund J.E."/>
            <person name="Kallscheuer N."/>
            <person name="Luecker S."/>
            <person name="Lage O.M."/>
            <person name="Pohl T."/>
            <person name="Merkel B.J."/>
            <person name="Hornburger P."/>
            <person name="Mueller R.-W."/>
            <person name="Bruemmer F."/>
            <person name="Labrenz M."/>
            <person name="Spormann A.M."/>
            <person name="Op den Camp H."/>
            <person name="Overmann J."/>
            <person name="Amann R."/>
            <person name="Jetten M.S.M."/>
            <person name="Mascher T."/>
            <person name="Medema M.H."/>
            <person name="Devos D.P."/>
            <person name="Kaster A.-K."/>
            <person name="Ovreas L."/>
            <person name="Rohde M."/>
            <person name="Galperin M.Y."/>
            <person name="Jogler C."/>
        </authorList>
    </citation>
    <scope>NUCLEOTIDE SEQUENCE [LARGE SCALE GENOMIC DNA]</scope>
    <source>
        <strain evidence="2 3">HG15A2</strain>
    </source>
</reference>
<dbReference type="EMBL" id="CP036263">
    <property type="protein sequence ID" value="QDS98471.1"/>
    <property type="molecule type" value="Genomic_DNA"/>
</dbReference>
<dbReference type="KEGG" id="amob:HG15A2_17510"/>
<name>A0A517MUB2_9BACT</name>
<dbReference type="Proteomes" id="UP000319852">
    <property type="component" value="Chromosome"/>
</dbReference>
<proteinExistence type="predicted"/>
<accession>A0A517MUB2</accession>
<evidence type="ECO:0000256" key="1">
    <source>
        <dbReference type="SAM" id="MobiDB-lite"/>
    </source>
</evidence>